<name>A0AAD4BZW2_BOLED</name>
<organism evidence="1 2">
    <name type="scientific">Boletus edulis BED1</name>
    <dbReference type="NCBI Taxonomy" id="1328754"/>
    <lineage>
        <taxon>Eukaryota</taxon>
        <taxon>Fungi</taxon>
        <taxon>Dikarya</taxon>
        <taxon>Basidiomycota</taxon>
        <taxon>Agaricomycotina</taxon>
        <taxon>Agaricomycetes</taxon>
        <taxon>Agaricomycetidae</taxon>
        <taxon>Boletales</taxon>
        <taxon>Boletineae</taxon>
        <taxon>Boletaceae</taxon>
        <taxon>Boletoideae</taxon>
        <taxon>Boletus</taxon>
    </lineage>
</organism>
<keyword evidence="2" id="KW-1185">Reference proteome</keyword>
<comment type="caution">
    <text evidence="1">The sequence shown here is derived from an EMBL/GenBank/DDBJ whole genome shotgun (WGS) entry which is preliminary data.</text>
</comment>
<gene>
    <name evidence="1" type="ORF">L210DRAFT_939776</name>
</gene>
<dbReference type="Proteomes" id="UP001194468">
    <property type="component" value="Unassembled WGS sequence"/>
</dbReference>
<protein>
    <submittedName>
        <fullName evidence="1">Uncharacterized protein</fullName>
    </submittedName>
</protein>
<reference evidence="1" key="1">
    <citation type="submission" date="2019-10" db="EMBL/GenBank/DDBJ databases">
        <authorList>
            <consortium name="DOE Joint Genome Institute"/>
            <person name="Kuo A."/>
            <person name="Miyauchi S."/>
            <person name="Kiss E."/>
            <person name="Drula E."/>
            <person name="Kohler A."/>
            <person name="Sanchez-Garcia M."/>
            <person name="Andreopoulos B."/>
            <person name="Barry K.W."/>
            <person name="Bonito G."/>
            <person name="Buee M."/>
            <person name="Carver A."/>
            <person name="Chen C."/>
            <person name="Cichocki N."/>
            <person name="Clum A."/>
            <person name="Culley D."/>
            <person name="Crous P.W."/>
            <person name="Fauchery L."/>
            <person name="Girlanda M."/>
            <person name="Hayes R."/>
            <person name="Keri Z."/>
            <person name="LaButti K."/>
            <person name="Lipzen A."/>
            <person name="Lombard V."/>
            <person name="Magnuson J."/>
            <person name="Maillard F."/>
            <person name="Morin E."/>
            <person name="Murat C."/>
            <person name="Nolan M."/>
            <person name="Ohm R."/>
            <person name="Pangilinan J."/>
            <person name="Pereira M."/>
            <person name="Perotto S."/>
            <person name="Peter M."/>
            <person name="Riley R."/>
            <person name="Sitrit Y."/>
            <person name="Stielow B."/>
            <person name="Szollosi G."/>
            <person name="Zifcakova L."/>
            <person name="Stursova M."/>
            <person name="Spatafora J.W."/>
            <person name="Tedersoo L."/>
            <person name="Vaario L.-M."/>
            <person name="Yamada A."/>
            <person name="Yan M."/>
            <person name="Wang P."/>
            <person name="Xu J."/>
            <person name="Bruns T."/>
            <person name="Baldrian P."/>
            <person name="Vilgalys R."/>
            <person name="Henrissat B."/>
            <person name="Grigoriev I.V."/>
            <person name="Hibbett D."/>
            <person name="Nagy L.G."/>
            <person name="Martin F.M."/>
        </authorList>
    </citation>
    <scope>NUCLEOTIDE SEQUENCE</scope>
    <source>
        <strain evidence="1">BED1</strain>
    </source>
</reference>
<dbReference type="AlphaFoldDB" id="A0AAD4BZW2"/>
<dbReference type="EMBL" id="WHUW01000006">
    <property type="protein sequence ID" value="KAF8444627.1"/>
    <property type="molecule type" value="Genomic_DNA"/>
</dbReference>
<proteinExistence type="predicted"/>
<evidence type="ECO:0000313" key="2">
    <source>
        <dbReference type="Proteomes" id="UP001194468"/>
    </source>
</evidence>
<reference evidence="1" key="2">
    <citation type="journal article" date="2020" name="Nat. Commun.">
        <title>Large-scale genome sequencing of mycorrhizal fungi provides insights into the early evolution of symbiotic traits.</title>
        <authorList>
            <person name="Miyauchi S."/>
            <person name="Kiss E."/>
            <person name="Kuo A."/>
            <person name="Drula E."/>
            <person name="Kohler A."/>
            <person name="Sanchez-Garcia M."/>
            <person name="Morin E."/>
            <person name="Andreopoulos B."/>
            <person name="Barry K.W."/>
            <person name="Bonito G."/>
            <person name="Buee M."/>
            <person name="Carver A."/>
            <person name="Chen C."/>
            <person name="Cichocki N."/>
            <person name="Clum A."/>
            <person name="Culley D."/>
            <person name="Crous P.W."/>
            <person name="Fauchery L."/>
            <person name="Girlanda M."/>
            <person name="Hayes R.D."/>
            <person name="Keri Z."/>
            <person name="LaButti K."/>
            <person name="Lipzen A."/>
            <person name="Lombard V."/>
            <person name="Magnuson J."/>
            <person name="Maillard F."/>
            <person name="Murat C."/>
            <person name="Nolan M."/>
            <person name="Ohm R.A."/>
            <person name="Pangilinan J."/>
            <person name="Pereira M.F."/>
            <person name="Perotto S."/>
            <person name="Peter M."/>
            <person name="Pfister S."/>
            <person name="Riley R."/>
            <person name="Sitrit Y."/>
            <person name="Stielow J.B."/>
            <person name="Szollosi G."/>
            <person name="Zifcakova L."/>
            <person name="Stursova M."/>
            <person name="Spatafora J.W."/>
            <person name="Tedersoo L."/>
            <person name="Vaario L.M."/>
            <person name="Yamada A."/>
            <person name="Yan M."/>
            <person name="Wang P."/>
            <person name="Xu J."/>
            <person name="Bruns T."/>
            <person name="Baldrian P."/>
            <person name="Vilgalys R."/>
            <person name="Dunand C."/>
            <person name="Henrissat B."/>
            <person name="Grigoriev I.V."/>
            <person name="Hibbett D."/>
            <person name="Nagy L.G."/>
            <person name="Martin F.M."/>
        </authorList>
    </citation>
    <scope>NUCLEOTIDE SEQUENCE</scope>
    <source>
        <strain evidence="1">BED1</strain>
    </source>
</reference>
<accession>A0AAD4BZW2</accession>
<evidence type="ECO:0000313" key="1">
    <source>
        <dbReference type="EMBL" id="KAF8444627.1"/>
    </source>
</evidence>
<sequence length="102" mass="11280">MNYTKDRNEGRTQVGIGCVTLSPIGDMQVISRPRLSKCATQRVLVKLLEKKPARRLCEVVRLQIYQKLLTTPSNCGESTLQCDVPLTANGPSNKPTRCPPVV</sequence>